<sequence>MPLANGIKREAIVLADDFSVNGLNLSRICRNSRFQKLGKIKFPDKTNPLTVFFIGCRQTEFPCRFANTSSLLLLSTSGLNVLIVLV</sequence>
<evidence type="ECO:0000313" key="2">
    <source>
        <dbReference type="Proteomes" id="UP000034202"/>
    </source>
</evidence>
<gene>
    <name evidence="1" type="ORF">UX55_C0037G0004</name>
</gene>
<proteinExistence type="predicted"/>
<dbReference type="EMBL" id="LCMQ01000037">
    <property type="protein sequence ID" value="KKU39412.1"/>
    <property type="molecule type" value="Genomic_DNA"/>
</dbReference>
<protein>
    <submittedName>
        <fullName evidence="1">Uncharacterized protein</fullName>
    </submittedName>
</protein>
<name>A0A0G1Q3M4_9BACT</name>
<reference evidence="1 2" key="1">
    <citation type="journal article" date="2015" name="Nature">
        <title>rRNA introns, odd ribosomes, and small enigmatic genomes across a large radiation of phyla.</title>
        <authorList>
            <person name="Brown C.T."/>
            <person name="Hug L.A."/>
            <person name="Thomas B.C."/>
            <person name="Sharon I."/>
            <person name="Castelle C.J."/>
            <person name="Singh A."/>
            <person name="Wilkins M.J."/>
            <person name="Williams K.H."/>
            <person name="Banfield J.F."/>
        </authorList>
    </citation>
    <scope>NUCLEOTIDE SEQUENCE [LARGE SCALE GENOMIC DNA]</scope>
</reference>
<dbReference type="AlphaFoldDB" id="A0A0G1Q3M4"/>
<dbReference type="Proteomes" id="UP000034202">
    <property type="component" value="Unassembled WGS sequence"/>
</dbReference>
<evidence type="ECO:0000313" key="1">
    <source>
        <dbReference type="EMBL" id="KKU39412.1"/>
    </source>
</evidence>
<organism evidence="1 2">
    <name type="scientific">Candidatus Azambacteria bacterium GW2011_GWE2_46_45</name>
    <dbReference type="NCBI Taxonomy" id="1618625"/>
    <lineage>
        <taxon>Bacteria</taxon>
        <taxon>Candidatus Azamiibacteriota</taxon>
    </lineage>
</organism>
<accession>A0A0G1Q3M4</accession>
<comment type="caution">
    <text evidence="1">The sequence shown here is derived from an EMBL/GenBank/DDBJ whole genome shotgun (WGS) entry which is preliminary data.</text>
</comment>